<organism evidence="1 2">
    <name type="scientific">Paraburkholderia fungorum</name>
    <dbReference type="NCBI Taxonomy" id="134537"/>
    <lineage>
        <taxon>Bacteria</taxon>
        <taxon>Pseudomonadati</taxon>
        <taxon>Pseudomonadota</taxon>
        <taxon>Betaproteobacteria</taxon>
        <taxon>Burkholderiales</taxon>
        <taxon>Burkholderiaceae</taxon>
        <taxon>Paraburkholderia</taxon>
    </lineage>
</organism>
<reference evidence="1 2" key="1">
    <citation type="submission" date="2016-07" db="EMBL/GenBank/DDBJ databases">
        <title>Genome analysis of Burkholderia fungorum ES3-20.</title>
        <authorList>
            <person name="Xu D."/>
            <person name="Yao R."/>
            <person name="Zheng S."/>
        </authorList>
    </citation>
    <scope>NUCLEOTIDE SEQUENCE [LARGE SCALE GENOMIC DNA]</scope>
    <source>
        <strain evidence="1 2">ES3-20</strain>
    </source>
</reference>
<dbReference type="AlphaFoldDB" id="A0A3R7LB90"/>
<name>A0A3R7LB90_9BURK</name>
<comment type="caution">
    <text evidence="1">The sequence shown here is derived from an EMBL/GenBank/DDBJ whole genome shotgun (WGS) entry which is preliminary data.</text>
</comment>
<dbReference type="Proteomes" id="UP000283709">
    <property type="component" value="Unassembled WGS sequence"/>
</dbReference>
<evidence type="ECO:0000313" key="2">
    <source>
        <dbReference type="Proteomes" id="UP000283709"/>
    </source>
</evidence>
<evidence type="ECO:0000313" key="1">
    <source>
        <dbReference type="EMBL" id="RKF47087.1"/>
    </source>
</evidence>
<protein>
    <recommendedName>
        <fullName evidence="3">Lipoprotein</fullName>
    </recommendedName>
</protein>
<dbReference type="EMBL" id="MCAS01000011">
    <property type="protein sequence ID" value="RKF47087.1"/>
    <property type="molecule type" value="Genomic_DNA"/>
</dbReference>
<accession>A0A3R7LB90</accession>
<dbReference type="PROSITE" id="PS51257">
    <property type="entry name" value="PROKAR_LIPOPROTEIN"/>
    <property type="match status" value="1"/>
</dbReference>
<gene>
    <name evidence="1" type="ORF">BCY88_24335</name>
</gene>
<sequence>MFRIAFYFIAIYFLSCSLQGCSWWIQRMQKSEALLTTAAPLSLKNAYGDLGQPQVAPQQGTAAATGYINPDDRKNYVGAVLADSANKCDVFVGSLSAGQRINDLTFDFLTTTLNAVATVFTPVTTIHALTAGATVSTGSKLAINQDVYQKETAQLLVQAIDATYYKDYADYAKQLEGAKDPTQISPPLEVANIETFHRECSLDRALTYVLANQPKAVQTSVPGPQSSTPKPAVKAEDVTQGAHFMLGDGTVYVVTQPPSAANNQTVQFLMLPSKGVTPSGTQSAPIDMFTKVISGP</sequence>
<evidence type="ECO:0008006" key="3">
    <source>
        <dbReference type="Google" id="ProtNLM"/>
    </source>
</evidence>
<proteinExistence type="predicted"/>